<evidence type="ECO:0000313" key="2">
    <source>
        <dbReference type="Proteomes" id="UP001196870"/>
    </source>
</evidence>
<evidence type="ECO:0008006" key="3">
    <source>
        <dbReference type="Google" id="ProtNLM"/>
    </source>
</evidence>
<name>A0ABS5ESQ0_9PROT</name>
<gene>
    <name evidence="1" type="ORF">GXW71_02810</name>
</gene>
<keyword evidence="2" id="KW-1185">Reference proteome</keyword>
<comment type="caution">
    <text evidence="1">The sequence shown here is derived from an EMBL/GenBank/DDBJ whole genome shotgun (WGS) entry which is preliminary data.</text>
</comment>
<protein>
    <recommendedName>
        <fullName evidence="3">Chorismate lyase</fullName>
    </recommendedName>
</protein>
<accession>A0ABS5ESQ0</accession>
<dbReference type="SUPFAM" id="SSF64288">
    <property type="entry name" value="Chorismate lyase-like"/>
    <property type="match status" value="1"/>
</dbReference>
<dbReference type="InterPro" id="IPR028978">
    <property type="entry name" value="Chorismate_lyase_/UTRA_dom_sf"/>
</dbReference>
<sequence length="167" mass="17823">MTSLSDPAPFAALSARLLAARSATRALEAWCAEHGIGDGAVRARMVPAPPLPPDAEALELLRPAPAEVLRHRRVVLVRGAVALSEAENWYLPQRLPPGMRHVLETTDTPFGVAVEALRPRRRTMHVAFAADGLLHRAVVLTGAGRPIAVVHERYLPALAPAALPASP</sequence>
<proteinExistence type="predicted"/>
<dbReference type="RefSeq" id="WP_211850863.1">
    <property type="nucleotide sequence ID" value="NZ_JAAGBB010000002.1"/>
</dbReference>
<dbReference type="Proteomes" id="UP001196870">
    <property type="component" value="Unassembled WGS sequence"/>
</dbReference>
<dbReference type="EMBL" id="JAAGBB010000002">
    <property type="protein sequence ID" value="MBR0663278.1"/>
    <property type="molecule type" value="Genomic_DNA"/>
</dbReference>
<dbReference type="Gene3D" id="3.40.1410.10">
    <property type="entry name" value="Chorismate lyase-like"/>
    <property type="match status" value="1"/>
</dbReference>
<organism evidence="1 2">
    <name type="scientific">Plastoroseomonas hellenica</name>
    <dbReference type="NCBI Taxonomy" id="2687306"/>
    <lineage>
        <taxon>Bacteria</taxon>
        <taxon>Pseudomonadati</taxon>
        <taxon>Pseudomonadota</taxon>
        <taxon>Alphaproteobacteria</taxon>
        <taxon>Acetobacterales</taxon>
        <taxon>Acetobacteraceae</taxon>
        <taxon>Plastoroseomonas</taxon>
    </lineage>
</organism>
<evidence type="ECO:0000313" key="1">
    <source>
        <dbReference type="EMBL" id="MBR0663278.1"/>
    </source>
</evidence>
<reference evidence="2" key="1">
    <citation type="journal article" date="2021" name="Syst. Appl. Microbiol.">
        <title>Roseomonas hellenica sp. nov., isolated from roots of wild-growing Alkanna tinctoria.</title>
        <authorList>
            <person name="Rat A."/>
            <person name="Naranjo H.D."/>
            <person name="Lebbe L."/>
            <person name="Cnockaert M."/>
            <person name="Krigas N."/>
            <person name="Grigoriadou K."/>
            <person name="Maloupa E."/>
            <person name="Willems A."/>
        </authorList>
    </citation>
    <scope>NUCLEOTIDE SEQUENCE [LARGE SCALE GENOMIC DNA]</scope>
    <source>
        <strain evidence="2">LMG 31523</strain>
    </source>
</reference>